<evidence type="ECO:0000256" key="1">
    <source>
        <dbReference type="SAM" id="Phobius"/>
    </source>
</evidence>
<dbReference type="Proteomes" id="UP000634672">
    <property type="component" value="Unassembled WGS sequence"/>
</dbReference>
<feature type="transmembrane region" description="Helical" evidence="1">
    <location>
        <begin position="38"/>
        <end position="69"/>
    </location>
</feature>
<evidence type="ECO:0000313" key="3">
    <source>
        <dbReference type="Proteomes" id="UP000634672"/>
    </source>
</evidence>
<keyword evidence="1" id="KW-0812">Transmembrane</keyword>
<sequence>MQNKNRYEGCTKDFLESRKRLFEEAMAKSKKYPLIMGLIWGMLVGLVTFTINQTLGLVLGISLFSITYWGKKRLFWKLFFYKHAKGLQDGEITNEVYAIPSLFELYEPAFSLGYVNPFRMFARQAAKKNSGIGNPQTRAEREWEEINQLLSEM</sequence>
<proteinExistence type="predicted"/>
<keyword evidence="3" id="KW-1185">Reference proteome</keyword>
<organism evidence="2 3">
    <name type="scientific">Hungatella hominis</name>
    <dbReference type="NCBI Taxonomy" id="2763050"/>
    <lineage>
        <taxon>Bacteria</taxon>
        <taxon>Bacillati</taxon>
        <taxon>Bacillota</taxon>
        <taxon>Clostridia</taxon>
        <taxon>Lachnospirales</taxon>
        <taxon>Lachnospiraceae</taxon>
        <taxon>Hungatella</taxon>
    </lineage>
</organism>
<dbReference type="EMBL" id="JACOPB010000003">
    <property type="protein sequence ID" value="MBC5707963.1"/>
    <property type="molecule type" value="Genomic_DNA"/>
</dbReference>
<name>A0ABR7H483_9FIRM</name>
<comment type="caution">
    <text evidence="2">The sequence shown here is derived from an EMBL/GenBank/DDBJ whole genome shotgun (WGS) entry which is preliminary data.</text>
</comment>
<dbReference type="RefSeq" id="WP_187020712.1">
    <property type="nucleotide sequence ID" value="NZ_JACOPB010000003.1"/>
</dbReference>
<gene>
    <name evidence="2" type="ORF">H8S75_08365</name>
</gene>
<keyword evidence="1" id="KW-0472">Membrane</keyword>
<keyword evidence="1" id="KW-1133">Transmembrane helix</keyword>
<accession>A0ABR7H483</accession>
<protein>
    <submittedName>
        <fullName evidence="2">Uncharacterized protein</fullName>
    </submittedName>
</protein>
<evidence type="ECO:0000313" key="2">
    <source>
        <dbReference type="EMBL" id="MBC5707963.1"/>
    </source>
</evidence>
<reference evidence="2 3" key="1">
    <citation type="submission" date="2020-08" db="EMBL/GenBank/DDBJ databases">
        <title>Genome public.</title>
        <authorList>
            <person name="Liu C."/>
            <person name="Sun Q."/>
        </authorList>
    </citation>
    <scope>NUCLEOTIDE SEQUENCE [LARGE SCALE GENOMIC DNA]</scope>
    <source>
        <strain evidence="2 3">NSJ-66</strain>
    </source>
</reference>